<proteinExistence type="predicted"/>
<organism evidence="1 2">
    <name type="scientific">Marinobacter salsuginis</name>
    <dbReference type="NCBI Taxonomy" id="418719"/>
    <lineage>
        <taxon>Bacteria</taxon>
        <taxon>Pseudomonadati</taxon>
        <taxon>Pseudomonadota</taxon>
        <taxon>Gammaproteobacteria</taxon>
        <taxon>Pseudomonadales</taxon>
        <taxon>Marinobacteraceae</taxon>
        <taxon>Marinobacter</taxon>
    </lineage>
</organism>
<dbReference type="RefSeq" id="WP_136631099.1">
    <property type="nucleotide sequence ID" value="NZ_BGZI01000020.1"/>
</dbReference>
<accession>A0A5M3Q1R7</accession>
<dbReference type="EMBL" id="BGZI01000020">
    <property type="protein sequence ID" value="GBO89194.1"/>
    <property type="molecule type" value="Genomic_DNA"/>
</dbReference>
<gene>
    <name evidence="1" type="ORF">MSSD14B_28620</name>
</gene>
<comment type="caution">
    <text evidence="1">The sequence shown here is derived from an EMBL/GenBank/DDBJ whole genome shotgun (WGS) entry which is preliminary data.</text>
</comment>
<evidence type="ECO:0000313" key="1">
    <source>
        <dbReference type="EMBL" id="GBO89194.1"/>
    </source>
</evidence>
<evidence type="ECO:0000313" key="2">
    <source>
        <dbReference type="Proteomes" id="UP000387223"/>
    </source>
</evidence>
<dbReference type="AlphaFoldDB" id="A0A5M3Q1R7"/>
<name>A0A5M3Q1R7_9GAMM</name>
<reference evidence="1 2" key="1">
    <citation type="journal article" date="2019" name="J. Gen. Appl. Microbiol.">
        <title>Aerobic degradation of cis-dichloroethene by the marine bacterium Marinobacter salsuginis strain 5N-3.</title>
        <authorList>
            <person name="Inoue Y."/>
            <person name="Fukunaga Y."/>
            <person name="Katsumata H."/>
            <person name="Ohji S."/>
            <person name="Hosoyama A."/>
            <person name="Mori K."/>
            <person name="Ando K."/>
        </authorList>
    </citation>
    <scope>NUCLEOTIDE SEQUENCE [LARGE SCALE GENOMIC DNA]</scope>
    <source>
        <strain evidence="1 2">NBRC 109114</strain>
    </source>
</reference>
<protein>
    <submittedName>
        <fullName evidence="1">Uncharacterized protein</fullName>
    </submittedName>
</protein>
<dbReference type="Proteomes" id="UP000387223">
    <property type="component" value="Unassembled WGS sequence"/>
</dbReference>
<sequence>MNKQDLIKAQRLSRAILLDILSDDTLKTIDNFGDLHDHCDANCLAGVCQEWHWLHDEPNELDILNEAQNMVNRALGVINAEIPADSNNAEGH</sequence>